<feature type="transmembrane region" description="Helical" evidence="1">
    <location>
        <begin position="97"/>
        <end position="118"/>
    </location>
</feature>
<keyword evidence="3" id="KW-1185">Reference proteome</keyword>
<organism evidence="2 3">
    <name type="scientific">Dorcoceras hygrometricum</name>
    <dbReference type="NCBI Taxonomy" id="472368"/>
    <lineage>
        <taxon>Eukaryota</taxon>
        <taxon>Viridiplantae</taxon>
        <taxon>Streptophyta</taxon>
        <taxon>Embryophyta</taxon>
        <taxon>Tracheophyta</taxon>
        <taxon>Spermatophyta</taxon>
        <taxon>Magnoliopsida</taxon>
        <taxon>eudicotyledons</taxon>
        <taxon>Gunneridae</taxon>
        <taxon>Pentapetalae</taxon>
        <taxon>asterids</taxon>
        <taxon>lamiids</taxon>
        <taxon>Lamiales</taxon>
        <taxon>Gesneriaceae</taxon>
        <taxon>Didymocarpoideae</taxon>
        <taxon>Trichosporeae</taxon>
        <taxon>Loxocarpinae</taxon>
        <taxon>Dorcoceras</taxon>
    </lineage>
</organism>
<dbReference type="EMBL" id="KQ997644">
    <property type="protein sequence ID" value="KZV43802.1"/>
    <property type="molecule type" value="Genomic_DNA"/>
</dbReference>
<evidence type="ECO:0000313" key="2">
    <source>
        <dbReference type="EMBL" id="KZV43802.1"/>
    </source>
</evidence>
<keyword evidence="1" id="KW-1133">Transmembrane helix</keyword>
<evidence type="ECO:0000256" key="1">
    <source>
        <dbReference type="SAM" id="Phobius"/>
    </source>
</evidence>
<keyword evidence="1" id="KW-0812">Transmembrane</keyword>
<reference evidence="2 3" key="1">
    <citation type="journal article" date="2015" name="Proc. Natl. Acad. Sci. U.S.A.">
        <title>The resurrection genome of Boea hygrometrica: A blueprint for survival of dehydration.</title>
        <authorList>
            <person name="Xiao L."/>
            <person name="Yang G."/>
            <person name="Zhang L."/>
            <person name="Yang X."/>
            <person name="Zhao S."/>
            <person name="Ji Z."/>
            <person name="Zhou Q."/>
            <person name="Hu M."/>
            <person name="Wang Y."/>
            <person name="Chen M."/>
            <person name="Xu Y."/>
            <person name="Jin H."/>
            <person name="Xiao X."/>
            <person name="Hu G."/>
            <person name="Bao F."/>
            <person name="Hu Y."/>
            <person name="Wan P."/>
            <person name="Li L."/>
            <person name="Deng X."/>
            <person name="Kuang T."/>
            <person name="Xiang C."/>
            <person name="Zhu J.K."/>
            <person name="Oliver M.J."/>
            <person name="He Y."/>
        </authorList>
    </citation>
    <scope>NUCLEOTIDE SEQUENCE [LARGE SCALE GENOMIC DNA]</scope>
    <source>
        <strain evidence="3">cv. XS01</strain>
    </source>
</reference>
<dbReference type="OrthoDB" id="903824at2759"/>
<accession>A0A2Z7C9Y8</accession>
<dbReference type="Proteomes" id="UP000250235">
    <property type="component" value="Unassembled WGS sequence"/>
</dbReference>
<evidence type="ECO:0000313" key="3">
    <source>
        <dbReference type="Proteomes" id="UP000250235"/>
    </source>
</evidence>
<dbReference type="PANTHER" id="PTHR31852">
    <property type="entry name" value="LATE EMBRYOGENESIS ABUNDANT (LEA) HYDROXYPROLINE-RICH GLYCOPROTEIN FAMILY"/>
    <property type="match status" value="1"/>
</dbReference>
<name>A0A2Z7C9Y8_9LAMI</name>
<sequence>MYRALQEILKMGTSHHQCTQLPISEAQWSPLHTLPLAATPGTHLLADSRAYSGSSSGRKSGRKRINDKGWPECNVIMEEGNYDGVDDKAYMRRCQALMAFLGFIVLFTVFCLIIWGAGRSYKAEVAVKSLSVSNLYIGSGADFTGVPTNMLNVNGSLRISIYNPATFYGIHVSATPVNLIYTDVAVATGQLKKYFQPRKSHRTLFVHIEGTKVPLYGAGSTLIISNNAFKVPLTLEFEIRSRGDVVGKLVVFTMDSDEIIRRVASLKLSSSSIGEPLIIPEELAAAADENLPQIPQSGNRAIIKFKPEGSKRSDDGLVPLLKNKQASVLPDLMEVQGTLSVDELKLTTE</sequence>
<dbReference type="InterPro" id="IPR055301">
    <property type="entry name" value="Lea14-like_2"/>
</dbReference>
<dbReference type="AlphaFoldDB" id="A0A2Z7C9Y8"/>
<keyword evidence="1" id="KW-0472">Membrane</keyword>
<protein>
    <submittedName>
        <fullName evidence="2">Uncharacterized protein</fullName>
    </submittedName>
</protein>
<gene>
    <name evidence="2" type="ORF">F511_08873</name>
</gene>
<proteinExistence type="predicted"/>